<gene>
    <name evidence="2" type="ORF">BSP0115_LOCUS13129</name>
</gene>
<feature type="chain" id="PRO_5031526725" description="EGF-like domain-containing protein" evidence="1">
    <location>
        <begin position="22"/>
        <end position="236"/>
    </location>
</feature>
<accession>A0A7S1CI21</accession>
<evidence type="ECO:0008006" key="3">
    <source>
        <dbReference type="Google" id="ProtNLM"/>
    </source>
</evidence>
<feature type="signal peptide" evidence="1">
    <location>
        <begin position="1"/>
        <end position="21"/>
    </location>
</feature>
<evidence type="ECO:0000313" key="2">
    <source>
        <dbReference type="EMBL" id="CAD8919867.1"/>
    </source>
</evidence>
<sequence>MARSIALALVVAAALAAAVAATTPPDCENTTGRNTYNTEACMCGDSECEANQSCNLDGETGSCGTPDCTESQVAAVDCICHAGSGNAECEPGHTCENVGGESTCGDGEAPAGCTKNPATIEFDVAGYDGEDADLQTALEEYFEAIEWDVTSVTVVDMHVTVKADLCADTLEDFTGDTADAVLTQLLNQALSLSGEDEVTVTGTSASFDEEGSGSGASSAAVSALAVAVAAAAAASL</sequence>
<organism evidence="2">
    <name type="scientific">Bicosoecida sp. CB-2014</name>
    <dbReference type="NCBI Taxonomy" id="1486930"/>
    <lineage>
        <taxon>Eukaryota</taxon>
        <taxon>Sar</taxon>
        <taxon>Stramenopiles</taxon>
        <taxon>Bigyra</taxon>
        <taxon>Opalozoa</taxon>
        <taxon>Bicosoecida</taxon>
    </lineage>
</organism>
<dbReference type="EMBL" id="HBFS01019589">
    <property type="protein sequence ID" value="CAD8919867.1"/>
    <property type="molecule type" value="Transcribed_RNA"/>
</dbReference>
<keyword evidence="1" id="KW-0732">Signal</keyword>
<proteinExistence type="predicted"/>
<dbReference type="AlphaFoldDB" id="A0A7S1CI21"/>
<reference evidence="2" key="1">
    <citation type="submission" date="2021-01" db="EMBL/GenBank/DDBJ databases">
        <authorList>
            <person name="Corre E."/>
            <person name="Pelletier E."/>
            <person name="Niang G."/>
            <person name="Scheremetjew M."/>
            <person name="Finn R."/>
            <person name="Kale V."/>
            <person name="Holt S."/>
            <person name="Cochrane G."/>
            <person name="Meng A."/>
            <person name="Brown T."/>
            <person name="Cohen L."/>
        </authorList>
    </citation>
    <scope>NUCLEOTIDE SEQUENCE</scope>
    <source>
        <strain evidence="2">Ms1</strain>
    </source>
</reference>
<name>A0A7S1CI21_9STRA</name>
<protein>
    <recommendedName>
        <fullName evidence="3">EGF-like domain-containing protein</fullName>
    </recommendedName>
</protein>
<evidence type="ECO:0000256" key="1">
    <source>
        <dbReference type="SAM" id="SignalP"/>
    </source>
</evidence>